<gene>
    <name evidence="14" type="ORF">DSM107010_53000</name>
</gene>
<dbReference type="PANTHER" id="PTHR43395">
    <property type="entry name" value="SENSOR HISTIDINE KINASE CHEA"/>
    <property type="match status" value="1"/>
</dbReference>
<evidence type="ECO:0000256" key="9">
    <source>
        <dbReference type="SAM" id="MobiDB-lite"/>
    </source>
</evidence>
<dbReference type="InterPro" id="IPR036641">
    <property type="entry name" value="HPT_dom_sf"/>
</dbReference>
<dbReference type="GO" id="GO:0000155">
    <property type="term" value="F:phosphorelay sensor kinase activity"/>
    <property type="evidence" value="ECO:0007669"/>
    <property type="project" value="InterPro"/>
</dbReference>
<keyword evidence="4" id="KW-0808">Transferase</keyword>
<dbReference type="SMART" id="SM00260">
    <property type="entry name" value="CheW"/>
    <property type="match status" value="1"/>
</dbReference>
<dbReference type="SUPFAM" id="SSF47226">
    <property type="entry name" value="Histidine-containing phosphotransfer domain, HPT domain"/>
    <property type="match status" value="1"/>
</dbReference>
<dbReference type="InterPro" id="IPR011006">
    <property type="entry name" value="CheY-like_superfamily"/>
</dbReference>
<dbReference type="EMBL" id="RSCK01000069">
    <property type="protein sequence ID" value="RUT06296.1"/>
    <property type="molecule type" value="Genomic_DNA"/>
</dbReference>
<dbReference type="PROSITE" id="PS50110">
    <property type="entry name" value="RESPONSE_REGULATORY"/>
    <property type="match status" value="1"/>
</dbReference>
<dbReference type="InterPro" id="IPR004105">
    <property type="entry name" value="CheA-like_dim"/>
</dbReference>
<keyword evidence="6" id="KW-0902">Two-component regulatory system</keyword>
<dbReference type="Gene3D" id="1.10.287.560">
    <property type="entry name" value="Histidine kinase CheA-like, homodimeric domain"/>
    <property type="match status" value="1"/>
</dbReference>
<dbReference type="Gene3D" id="1.20.120.160">
    <property type="entry name" value="HPT domain"/>
    <property type="match status" value="1"/>
</dbReference>
<evidence type="ECO:0000313" key="15">
    <source>
        <dbReference type="Proteomes" id="UP000282574"/>
    </source>
</evidence>
<dbReference type="SUPFAM" id="SSF52172">
    <property type="entry name" value="CheY-like"/>
    <property type="match status" value="1"/>
</dbReference>
<evidence type="ECO:0000256" key="2">
    <source>
        <dbReference type="ARBA" id="ARBA00012438"/>
    </source>
</evidence>
<dbReference type="Proteomes" id="UP000282574">
    <property type="component" value="Unassembled WGS sequence"/>
</dbReference>
<dbReference type="PANTHER" id="PTHR43395:SF1">
    <property type="entry name" value="CHEMOTAXIS PROTEIN CHEA"/>
    <property type="match status" value="1"/>
</dbReference>
<dbReference type="Gene3D" id="3.40.50.2300">
    <property type="match status" value="1"/>
</dbReference>
<evidence type="ECO:0000313" key="14">
    <source>
        <dbReference type="EMBL" id="RUT06296.1"/>
    </source>
</evidence>
<dbReference type="InterPro" id="IPR008207">
    <property type="entry name" value="Sig_transdc_His_kin_Hpt_dom"/>
</dbReference>
<dbReference type="PROSITE" id="PS50894">
    <property type="entry name" value="HPT"/>
    <property type="match status" value="1"/>
</dbReference>
<dbReference type="SUPFAM" id="SSF47384">
    <property type="entry name" value="Homodimeric domain of signal transducing histidine kinase"/>
    <property type="match status" value="1"/>
</dbReference>
<dbReference type="SMART" id="SM00073">
    <property type="entry name" value="HPT"/>
    <property type="match status" value="1"/>
</dbReference>
<dbReference type="InterPro" id="IPR036061">
    <property type="entry name" value="CheW-like_dom_sf"/>
</dbReference>
<dbReference type="GO" id="GO:0006935">
    <property type="term" value="P:chemotaxis"/>
    <property type="evidence" value="ECO:0007669"/>
    <property type="project" value="InterPro"/>
</dbReference>
<keyword evidence="15" id="KW-1185">Reference proteome</keyword>
<feature type="region of interest" description="Disordered" evidence="9">
    <location>
        <begin position="209"/>
        <end position="252"/>
    </location>
</feature>
<dbReference type="PROSITE" id="PS50109">
    <property type="entry name" value="HIS_KIN"/>
    <property type="match status" value="1"/>
</dbReference>
<feature type="domain" description="Response regulatory" evidence="11">
    <location>
        <begin position="712"/>
        <end position="828"/>
    </location>
</feature>
<evidence type="ECO:0000256" key="7">
    <source>
        <dbReference type="PROSITE-ProRule" id="PRU00110"/>
    </source>
</evidence>
<dbReference type="AlphaFoldDB" id="A0AB37UCT7"/>
<accession>A0AB37UCT7</accession>
<sequence length="829" mass="91843">MIDDPELRDIYKTACAERMQKLEECLMHLEKHPGDREQLEDFLREIHTLKGDSRMLGVQGVETLTHQIEEVLVGVKRGESNLTAELCDRLYQGLDAMRQFVYEAVTGVAPSVNLFYVLARLMGAQSSPASEDEELLPADTPIFTEPVATADIPLFESDLFPEPPVTALEDGLFSEPSLAEPSEAIAASFDLLDDDFFLPEPPVLPKILPTPASLPVKQPEPLPIPEAKAKPQPVPTAEASETAQTSNHQIDTIRVEPQKLDTLMTQAGELTVTKLRIAQRMGEIEEILTLWEEWSRDAFVHRSVFDKIERGLQANNVKQLQNFQHRSEQRLERLGSLINHLKSTAYEDTARLDIVTGELESGIKTLRLLPLSNMFALFPRLVRDLAKQQGKEINLVIEGGDTKADKRILEEMKDPLLHLLRNAVDHGIETPQERENSGKPRTATIHLRGYQTASSIGIEVTDDGRGLNIDSIKRTAVRRGLHREEELEAMTTAQIQSLIFAPGFSTRTTVTEISGRGVGLDVVRANVERMKGTIQIESLPGMGCEFRIKLDTTLATTQVLIVEVNRMSYALPVEFVQTNLLVSRQEIFALEGSQTIAIEGQPISVAWLDDLLELPAIAPSLKSAAKMLPCVVLQVGGDRLGLLVDALLDRQDIVLKPQSKLLKRVRNVTGATILGTGEVCMVLNPQDLLKSVQKKPVAIHTSEFQQVHIKQKLLLVEDSIIIRTQVKRLLEGAGYDVTAAVDGADGFNKLRTGSFDAVISDVQMPNLDGLGLAVKIRQHKEYQELPIILVTTLASDEDKRRGAEAGANAYLTKGTFDQKLLLDTLNRLI</sequence>
<dbReference type="Gene3D" id="3.30.565.10">
    <property type="entry name" value="Histidine kinase-like ATPase, C-terminal domain"/>
    <property type="match status" value="1"/>
</dbReference>
<dbReference type="RefSeq" id="WP_127024359.1">
    <property type="nucleotide sequence ID" value="NZ_JAVKZF010000002.1"/>
</dbReference>
<comment type="catalytic activity">
    <reaction evidence="1">
        <text>ATP + protein L-histidine = ADP + protein N-phospho-L-histidine.</text>
        <dbReference type="EC" id="2.7.13.3"/>
    </reaction>
</comment>
<name>A0AB37UCT7_9CYAN</name>
<organism evidence="14 15">
    <name type="scientific">Chroococcidiopsis cubana SAG 39.79</name>
    <dbReference type="NCBI Taxonomy" id="388085"/>
    <lineage>
        <taxon>Bacteria</taxon>
        <taxon>Bacillati</taxon>
        <taxon>Cyanobacteriota</taxon>
        <taxon>Cyanophyceae</taxon>
        <taxon>Chroococcidiopsidales</taxon>
        <taxon>Chroococcidiopsidaceae</taxon>
        <taxon>Chroococcidiopsis</taxon>
    </lineage>
</organism>
<dbReference type="Pfam" id="PF02895">
    <property type="entry name" value="H-kinase_dim"/>
    <property type="match status" value="1"/>
</dbReference>
<reference evidence="14 15" key="1">
    <citation type="journal article" date="2019" name="Genome Biol. Evol.">
        <title>Day and night: Metabolic profiles and evolutionary relationships of six axenic non-marine cyanobacteria.</title>
        <authorList>
            <person name="Will S.E."/>
            <person name="Henke P."/>
            <person name="Boedeker C."/>
            <person name="Huang S."/>
            <person name="Brinkmann H."/>
            <person name="Rohde M."/>
            <person name="Jarek M."/>
            <person name="Friedl T."/>
            <person name="Seufert S."/>
            <person name="Schumacher M."/>
            <person name="Overmann J."/>
            <person name="Neumann-Schaal M."/>
            <person name="Petersen J."/>
        </authorList>
    </citation>
    <scope>NUCLEOTIDE SEQUENCE [LARGE SCALE GENOMIC DNA]</scope>
    <source>
        <strain evidence="14 15">SAG 39.79</strain>
    </source>
</reference>
<evidence type="ECO:0000259" key="10">
    <source>
        <dbReference type="PROSITE" id="PS50109"/>
    </source>
</evidence>
<dbReference type="InterPro" id="IPR002545">
    <property type="entry name" value="CheW-lke_dom"/>
</dbReference>
<dbReference type="Pfam" id="PF00072">
    <property type="entry name" value="Response_reg"/>
    <property type="match status" value="1"/>
</dbReference>
<comment type="caution">
    <text evidence="14">The sequence shown here is derived from an EMBL/GenBank/DDBJ whole genome shotgun (WGS) entry which is preliminary data.</text>
</comment>
<dbReference type="InterPro" id="IPR036097">
    <property type="entry name" value="HisK_dim/P_sf"/>
</dbReference>
<evidence type="ECO:0000256" key="8">
    <source>
        <dbReference type="PROSITE-ProRule" id="PRU00169"/>
    </source>
</evidence>
<dbReference type="InterPro" id="IPR051315">
    <property type="entry name" value="Bact_Chemotaxis_CheA"/>
</dbReference>
<evidence type="ECO:0000256" key="1">
    <source>
        <dbReference type="ARBA" id="ARBA00000085"/>
    </source>
</evidence>
<dbReference type="Pfam" id="PF01584">
    <property type="entry name" value="CheW"/>
    <property type="match status" value="1"/>
</dbReference>
<feature type="modified residue" description="Phosphohistidine" evidence="7">
    <location>
        <position position="47"/>
    </location>
</feature>
<dbReference type="PRINTS" id="PR00344">
    <property type="entry name" value="BCTRLSENSOR"/>
</dbReference>
<feature type="domain" description="CheW-like" evidence="12">
    <location>
        <begin position="556"/>
        <end position="694"/>
    </location>
</feature>
<dbReference type="SMART" id="SM00448">
    <property type="entry name" value="REC"/>
    <property type="match status" value="1"/>
</dbReference>
<dbReference type="SUPFAM" id="SSF50341">
    <property type="entry name" value="CheW-like"/>
    <property type="match status" value="1"/>
</dbReference>
<feature type="compositionally biased region" description="Polar residues" evidence="9">
    <location>
        <begin position="239"/>
        <end position="250"/>
    </location>
</feature>
<dbReference type="Pfam" id="PF02518">
    <property type="entry name" value="HATPase_c"/>
    <property type="match status" value="1"/>
</dbReference>
<dbReference type="Pfam" id="PF01627">
    <property type="entry name" value="Hpt"/>
    <property type="match status" value="1"/>
</dbReference>
<dbReference type="FunFam" id="3.30.565.10:FF:000016">
    <property type="entry name" value="Chemotaxis protein CheA, putative"/>
    <property type="match status" value="1"/>
</dbReference>
<dbReference type="EC" id="2.7.13.3" evidence="2"/>
<protein>
    <recommendedName>
        <fullName evidence="2">histidine kinase</fullName>
        <ecNumber evidence="2">2.7.13.3</ecNumber>
    </recommendedName>
</protein>
<evidence type="ECO:0000259" key="11">
    <source>
        <dbReference type="PROSITE" id="PS50110"/>
    </source>
</evidence>
<keyword evidence="5" id="KW-0418">Kinase</keyword>
<dbReference type="InterPro" id="IPR003594">
    <property type="entry name" value="HATPase_dom"/>
</dbReference>
<evidence type="ECO:0000256" key="6">
    <source>
        <dbReference type="ARBA" id="ARBA00023012"/>
    </source>
</evidence>
<dbReference type="PROSITE" id="PS50851">
    <property type="entry name" value="CHEW"/>
    <property type="match status" value="1"/>
</dbReference>
<evidence type="ECO:0000256" key="4">
    <source>
        <dbReference type="ARBA" id="ARBA00022679"/>
    </source>
</evidence>
<feature type="domain" description="Histidine kinase" evidence="10">
    <location>
        <begin position="329"/>
        <end position="554"/>
    </location>
</feature>
<evidence type="ECO:0000256" key="3">
    <source>
        <dbReference type="ARBA" id="ARBA00022553"/>
    </source>
</evidence>
<dbReference type="InterPro" id="IPR001789">
    <property type="entry name" value="Sig_transdc_resp-reg_receiver"/>
</dbReference>
<dbReference type="InterPro" id="IPR037006">
    <property type="entry name" value="CheA-like_homodim_sf"/>
</dbReference>
<proteinExistence type="predicted"/>
<dbReference type="SMART" id="SM00387">
    <property type="entry name" value="HATPase_c"/>
    <property type="match status" value="1"/>
</dbReference>
<dbReference type="InterPro" id="IPR004358">
    <property type="entry name" value="Sig_transdc_His_kin-like_C"/>
</dbReference>
<evidence type="ECO:0000256" key="5">
    <source>
        <dbReference type="ARBA" id="ARBA00022777"/>
    </source>
</evidence>
<evidence type="ECO:0000259" key="13">
    <source>
        <dbReference type="PROSITE" id="PS50894"/>
    </source>
</evidence>
<dbReference type="InterPro" id="IPR036890">
    <property type="entry name" value="HATPase_C_sf"/>
</dbReference>
<feature type="modified residue" description="4-aspartylphosphate" evidence="8">
    <location>
        <position position="761"/>
    </location>
</feature>
<dbReference type="SMART" id="SM01231">
    <property type="entry name" value="H-kinase_dim"/>
    <property type="match status" value="1"/>
</dbReference>
<dbReference type="GO" id="GO:0005737">
    <property type="term" value="C:cytoplasm"/>
    <property type="evidence" value="ECO:0007669"/>
    <property type="project" value="InterPro"/>
</dbReference>
<dbReference type="CDD" id="cd00088">
    <property type="entry name" value="HPT"/>
    <property type="match status" value="1"/>
</dbReference>
<keyword evidence="3 8" id="KW-0597">Phosphoprotein</keyword>
<feature type="domain" description="HPt" evidence="13">
    <location>
        <begin position="1"/>
        <end position="104"/>
    </location>
</feature>
<evidence type="ECO:0000259" key="12">
    <source>
        <dbReference type="PROSITE" id="PS50851"/>
    </source>
</evidence>
<dbReference type="InterPro" id="IPR005467">
    <property type="entry name" value="His_kinase_dom"/>
</dbReference>
<dbReference type="SUPFAM" id="SSF55874">
    <property type="entry name" value="ATPase domain of HSP90 chaperone/DNA topoisomerase II/histidine kinase"/>
    <property type="match status" value="1"/>
</dbReference>
<dbReference type="Gene3D" id="2.30.30.40">
    <property type="entry name" value="SH3 Domains"/>
    <property type="match status" value="1"/>
</dbReference>